<dbReference type="AlphaFoldDB" id="A0A3S5XHQ7"/>
<dbReference type="EMBL" id="MH324927">
    <property type="protein sequence ID" value="AZZ89170.1"/>
    <property type="molecule type" value="Genomic_DNA"/>
</dbReference>
<evidence type="ECO:0000256" key="6">
    <source>
        <dbReference type="ARBA" id="ARBA00022781"/>
    </source>
</evidence>
<dbReference type="PANTHER" id="PTHR11410">
    <property type="entry name" value="ATP SYNTHASE SUBUNIT A"/>
    <property type="match status" value="1"/>
</dbReference>
<evidence type="ECO:0000313" key="13">
    <source>
        <dbReference type="EMBL" id="AZZ89170.1"/>
    </source>
</evidence>
<proteinExistence type="inferred from homology"/>
<dbReference type="Gene3D" id="1.20.120.220">
    <property type="entry name" value="ATP synthase, F0 complex, subunit A"/>
    <property type="match status" value="1"/>
</dbReference>
<dbReference type="PANTHER" id="PTHR11410:SF0">
    <property type="entry name" value="ATP SYNTHASE SUBUNIT A"/>
    <property type="match status" value="1"/>
</dbReference>
<feature type="transmembrane region" description="Helical" evidence="12">
    <location>
        <begin position="66"/>
        <end position="89"/>
    </location>
</feature>
<dbReference type="InterPro" id="IPR000568">
    <property type="entry name" value="ATP_synth_F0_asu"/>
</dbReference>
<feature type="transmembrane region" description="Helical" evidence="12">
    <location>
        <begin position="122"/>
        <end position="141"/>
    </location>
</feature>
<evidence type="ECO:0000256" key="1">
    <source>
        <dbReference type="ARBA" id="ARBA00004141"/>
    </source>
</evidence>
<keyword evidence="7 12" id="KW-1133">Transmembrane helix</keyword>
<evidence type="ECO:0000256" key="3">
    <source>
        <dbReference type="ARBA" id="ARBA00022448"/>
    </source>
</evidence>
<dbReference type="GO" id="GO:0045259">
    <property type="term" value="C:proton-transporting ATP synthase complex"/>
    <property type="evidence" value="ECO:0007669"/>
    <property type="project" value="UniProtKB-KW"/>
</dbReference>
<evidence type="ECO:0000256" key="12">
    <source>
        <dbReference type="SAM" id="Phobius"/>
    </source>
</evidence>
<dbReference type="GO" id="GO:0046933">
    <property type="term" value="F:proton-transporting ATP synthase activity, rotational mechanism"/>
    <property type="evidence" value="ECO:0007669"/>
    <property type="project" value="TreeGrafter"/>
</dbReference>
<evidence type="ECO:0000256" key="11">
    <source>
        <dbReference type="RuleBase" id="RU004450"/>
    </source>
</evidence>
<keyword evidence="3" id="KW-0813">Transport</keyword>
<dbReference type="GO" id="GO:0005743">
    <property type="term" value="C:mitochondrial inner membrane"/>
    <property type="evidence" value="ECO:0007669"/>
    <property type="project" value="UniProtKB-SubCell"/>
</dbReference>
<dbReference type="CDD" id="cd00310">
    <property type="entry name" value="ATP-synt_Fo_a_6"/>
    <property type="match status" value="1"/>
</dbReference>
<keyword evidence="13" id="KW-0496">Mitochondrion</keyword>
<geneLocation type="mitochondrion" evidence="13"/>
<sequence length="217" mass="24893">MMTSLFSPFDPSTMKMQMNWMSMLIPMLILPNKYWMKNSRWLTLTKMTEKKISSEFMNITHHKEMILLSTSMFMVITMNNIMGLLPYVFTSTSHMSISLSLALPTWIMLMLYGWLNHTNSMFMHLLPTGTPYMIMPMMIIIETTGNLIRPISLSVRLTANMIAGHLLMTLLGNLSDMNSTMLTFPIKILLMSFESAISIIQAYVFSTLVTLYSSEIP</sequence>
<evidence type="ECO:0000256" key="5">
    <source>
        <dbReference type="ARBA" id="ARBA00022692"/>
    </source>
</evidence>
<dbReference type="SUPFAM" id="SSF81336">
    <property type="entry name" value="F1F0 ATP synthase subunit A"/>
    <property type="match status" value="1"/>
</dbReference>
<keyword evidence="9 12" id="KW-0472">Membrane</keyword>
<dbReference type="PROSITE" id="PS00449">
    <property type="entry name" value="ATPASE_A"/>
    <property type="match status" value="1"/>
</dbReference>
<dbReference type="Pfam" id="PF00119">
    <property type="entry name" value="ATP-synt_A"/>
    <property type="match status" value="1"/>
</dbReference>
<evidence type="ECO:0000256" key="2">
    <source>
        <dbReference type="ARBA" id="ARBA00006810"/>
    </source>
</evidence>
<keyword evidence="8" id="KW-0406">Ion transport</keyword>
<keyword evidence="4" id="KW-0138">CF(0)</keyword>
<dbReference type="NCBIfam" id="TIGR01131">
    <property type="entry name" value="ATP_synt_6_or_A"/>
    <property type="match status" value="1"/>
</dbReference>
<keyword evidence="6" id="KW-0375">Hydrogen ion transport</keyword>
<organism evidence="13">
    <name type="scientific">Betatropis formosana</name>
    <dbReference type="NCBI Taxonomy" id="130531"/>
    <lineage>
        <taxon>Eukaryota</taxon>
        <taxon>Metazoa</taxon>
        <taxon>Ecdysozoa</taxon>
        <taxon>Arthropoda</taxon>
        <taxon>Hexapoda</taxon>
        <taxon>Insecta</taxon>
        <taxon>Pterygota</taxon>
        <taxon>Neoptera</taxon>
        <taxon>Paraneoptera</taxon>
        <taxon>Hemiptera</taxon>
        <taxon>Auchenorrhyncha</taxon>
        <taxon>Fulgoroidea</taxon>
        <taxon>Achilidae</taxon>
        <taxon>Betatropis</taxon>
    </lineage>
</organism>
<evidence type="ECO:0000256" key="4">
    <source>
        <dbReference type="ARBA" id="ARBA00022547"/>
    </source>
</evidence>
<evidence type="ECO:0000256" key="10">
    <source>
        <dbReference type="ARBA" id="ARBA00023310"/>
    </source>
</evidence>
<dbReference type="InterPro" id="IPR023011">
    <property type="entry name" value="ATP_synth_F0_asu_AS"/>
</dbReference>
<accession>A0A3S5XHQ7</accession>
<comment type="similarity">
    <text evidence="2">Belongs to the ATPase A chain family.</text>
</comment>
<feature type="transmembrane region" description="Helical" evidence="12">
    <location>
        <begin position="20"/>
        <end position="36"/>
    </location>
</feature>
<evidence type="ECO:0000256" key="7">
    <source>
        <dbReference type="ARBA" id="ARBA00022989"/>
    </source>
</evidence>
<feature type="transmembrane region" description="Helical" evidence="12">
    <location>
        <begin position="186"/>
        <end position="212"/>
    </location>
</feature>
<dbReference type="PRINTS" id="PR00123">
    <property type="entry name" value="ATPASEA"/>
</dbReference>
<evidence type="ECO:0000256" key="8">
    <source>
        <dbReference type="ARBA" id="ARBA00023065"/>
    </source>
</evidence>
<gene>
    <name evidence="13" type="primary">atp6</name>
</gene>
<keyword evidence="5 12" id="KW-0812">Transmembrane</keyword>
<name>A0A3S5XHQ7_9HEMI</name>
<dbReference type="InterPro" id="IPR035908">
    <property type="entry name" value="F0_ATP_A_sf"/>
</dbReference>
<keyword evidence="10" id="KW-0066">ATP synthesis</keyword>
<reference evidence="13" key="1">
    <citation type="submission" date="2018-05" db="EMBL/GenBank/DDBJ databases">
        <title>Complete sequence and characterization of the mitochondrial genome of Achilidae,using next generation sequencing.</title>
        <authorList>
            <person name="Xu S."/>
        </authorList>
    </citation>
    <scope>NUCLEOTIDE SEQUENCE</scope>
</reference>
<feature type="transmembrane region" description="Helical" evidence="12">
    <location>
        <begin position="153"/>
        <end position="174"/>
    </location>
</feature>
<evidence type="ECO:0000256" key="9">
    <source>
        <dbReference type="ARBA" id="ARBA00023136"/>
    </source>
</evidence>
<feature type="transmembrane region" description="Helical" evidence="12">
    <location>
        <begin position="95"/>
        <end position="115"/>
    </location>
</feature>
<dbReference type="InterPro" id="IPR045083">
    <property type="entry name" value="ATP_synth_F0_asu_bact/mt"/>
</dbReference>
<protein>
    <recommendedName>
        <fullName evidence="11">ATP synthase subunit a</fullName>
    </recommendedName>
</protein>
<comment type="subcellular location">
    <subcellularLocation>
        <location evidence="1">Membrane</location>
        <topology evidence="1">Multi-pass membrane protein</topology>
    </subcellularLocation>
    <subcellularLocation>
        <location evidence="11">Mitochondrion inner membrane</location>
        <topology evidence="11">Multi-pass membrane protein</topology>
    </subcellularLocation>
</comment>